<dbReference type="AlphaFoldDB" id="A0A2S7SVS9"/>
<evidence type="ECO:0000256" key="3">
    <source>
        <dbReference type="ARBA" id="ARBA00022670"/>
    </source>
</evidence>
<evidence type="ECO:0000313" key="12">
    <source>
        <dbReference type="EMBL" id="PQJ11013.1"/>
    </source>
</evidence>
<dbReference type="InterPro" id="IPR007863">
    <property type="entry name" value="Peptidase_M16_C"/>
</dbReference>
<dbReference type="GO" id="GO:0046872">
    <property type="term" value="F:metal ion binding"/>
    <property type="evidence" value="ECO:0007669"/>
    <property type="project" value="UniProtKB-KW"/>
</dbReference>
<dbReference type="RefSeq" id="WP_105039741.1">
    <property type="nucleotide sequence ID" value="NZ_PPSL01000003.1"/>
</dbReference>
<dbReference type="OrthoDB" id="9811314at2"/>
<dbReference type="PROSITE" id="PS00143">
    <property type="entry name" value="INSULINASE"/>
    <property type="match status" value="1"/>
</dbReference>
<organism evidence="12 13">
    <name type="scientific">Flavipsychrobacter stenotrophus</name>
    <dbReference type="NCBI Taxonomy" id="2077091"/>
    <lineage>
        <taxon>Bacteria</taxon>
        <taxon>Pseudomonadati</taxon>
        <taxon>Bacteroidota</taxon>
        <taxon>Chitinophagia</taxon>
        <taxon>Chitinophagales</taxon>
        <taxon>Chitinophagaceae</taxon>
        <taxon>Flavipsychrobacter</taxon>
    </lineage>
</organism>
<dbReference type="Gene3D" id="3.30.830.10">
    <property type="entry name" value="Metalloenzyme, LuxS/M16 peptidase-like"/>
    <property type="match status" value="4"/>
</dbReference>
<dbReference type="GO" id="GO:0004222">
    <property type="term" value="F:metalloendopeptidase activity"/>
    <property type="evidence" value="ECO:0007669"/>
    <property type="project" value="InterPro"/>
</dbReference>
<comment type="cofactor">
    <cofactor evidence="1">
        <name>Zn(2+)</name>
        <dbReference type="ChEBI" id="CHEBI:29105"/>
    </cofactor>
</comment>
<dbReference type="InterPro" id="IPR050626">
    <property type="entry name" value="Peptidase_M16"/>
</dbReference>
<proteinExistence type="inferred from homology"/>
<keyword evidence="13" id="KW-1185">Reference proteome</keyword>
<evidence type="ECO:0000313" key="13">
    <source>
        <dbReference type="Proteomes" id="UP000239872"/>
    </source>
</evidence>
<dbReference type="SUPFAM" id="SSF63411">
    <property type="entry name" value="LuxS/MPP-like metallohydrolase"/>
    <property type="match status" value="4"/>
</dbReference>
<keyword evidence="6" id="KW-0862">Zinc</keyword>
<dbReference type="Pfam" id="PF05193">
    <property type="entry name" value="Peptidase_M16_C"/>
    <property type="match status" value="2"/>
</dbReference>
<keyword evidence="3" id="KW-0645">Protease</keyword>
<evidence type="ECO:0000256" key="8">
    <source>
        <dbReference type="RuleBase" id="RU004447"/>
    </source>
</evidence>
<evidence type="ECO:0000259" key="11">
    <source>
        <dbReference type="Pfam" id="PF05193"/>
    </source>
</evidence>
<gene>
    <name evidence="12" type="ORF">CJD36_013675</name>
</gene>
<evidence type="ECO:0000256" key="7">
    <source>
        <dbReference type="ARBA" id="ARBA00023049"/>
    </source>
</evidence>
<feature type="chain" id="PRO_5015633963" evidence="9">
    <location>
        <begin position="28"/>
        <end position="940"/>
    </location>
</feature>
<dbReference type="PANTHER" id="PTHR43690">
    <property type="entry name" value="NARDILYSIN"/>
    <property type="match status" value="1"/>
</dbReference>
<name>A0A2S7SVS9_9BACT</name>
<evidence type="ECO:0000256" key="2">
    <source>
        <dbReference type="ARBA" id="ARBA00007261"/>
    </source>
</evidence>
<evidence type="ECO:0000259" key="10">
    <source>
        <dbReference type="Pfam" id="PF00675"/>
    </source>
</evidence>
<dbReference type="EMBL" id="PPSL01000003">
    <property type="protein sequence ID" value="PQJ11013.1"/>
    <property type="molecule type" value="Genomic_DNA"/>
</dbReference>
<protein>
    <submittedName>
        <fullName evidence="12">Peptidase M16</fullName>
    </submittedName>
</protein>
<keyword evidence="4" id="KW-0479">Metal-binding</keyword>
<dbReference type="Pfam" id="PF00675">
    <property type="entry name" value="Peptidase_M16"/>
    <property type="match status" value="1"/>
</dbReference>
<feature type="domain" description="Peptidase M16 C-terminal" evidence="11">
    <location>
        <begin position="709"/>
        <end position="871"/>
    </location>
</feature>
<keyword evidence="7" id="KW-0482">Metalloprotease</keyword>
<sequence>MKHISYYLRSTAVCIAIAAALPGISYAQDMKAPLPKDPDVVTGKLDNGLTFYIRNNHKPANKVELRLAVKAGAILENEQQLGLAHFMEHMNFNGTKNFQKNELVSYLQSIGVEFGADLNAYTGFDQTVYILPIPTDKPGNLEKGFQIIEDWSHNALLTDKDIDEERGVVLEESRLGKGADDRMLKKYFPKLASGSLYAQRLPIGKDDILKTFKYETIRSFYRDWYRPDLQAVIVVGDIDVATAKAMIVKHFGSFKNPANERARKYVDVVARKVPEAMVVTDKEATNAELTIMFPYTKKAEDKTLGDYRSSLVRNLAIQMINRRMSELTQSAEPPFPYGYAGTDNLIHGYECFIVSTGISGDNVSTALNAATAVLLKIKQFGFNSNELEVARKNILSGLEKSYNERTTTDSKAYVEEYIRAFLNGEAYPGIANEYNYHKTMLAGITTAEVNAAIKKWTASPNTFTLITGPDKAELKFPSDKELLAMTTKGFKQVVKKDEEKKVAASLMTTKPVAGKVVSQQMEEGFGATTYTLSNGIQVTIKPTDFKSDEILMTGIKKGGSNNYGVEDKNNVKFATEIMDNMGYGAYDPTEIEKILAGKKIEASMTIGEISDDIKCSSTVKDFEPMLQLLYLQIMQPRKDEALFKAFKDKSAAMLQFVTGNPQAAFADTMLKVLFNNNPLARTAFPKKEDFDKINLERTIQIYSDEFGSADGYHFFLVGNVKAETAIPMLETYLGSIPAKNKAVSYKDNGVRAVKGTNQMTVHKGKEKKSLILTLYSGEIPYSEDMSLRTRAVAEILNIKVIEEMREKMGAIYGGGFNGNMAKEPYERYTIQLALPCGPENVDKLLAAAKEEIQNLKDKGPDAKDLDKVKSQWIEKYKTEIKENKYWTEKMTGSMFWGRDKDRILNYETYLNKLTPADVQDAAKKLFTNNNEFTAILYPES</sequence>
<evidence type="ECO:0000256" key="5">
    <source>
        <dbReference type="ARBA" id="ARBA00022801"/>
    </source>
</evidence>
<evidence type="ECO:0000256" key="6">
    <source>
        <dbReference type="ARBA" id="ARBA00022833"/>
    </source>
</evidence>
<dbReference type="GO" id="GO:0006508">
    <property type="term" value="P:proteolysis"/>
    <property type="evidence" value="ECO:0007669"/>
    <property type="project" value="UniProtKB-KW"/>
</dbReference>
<feature type="domain" description="Peptidase M16 C-terminal" evidence="11">
    <location>
        <begin position="212"/>
        <end position="393"/>
    </location>
</feature>
<keyword evidence="9" id="KW-0732">Signal</keyword>
<evidence type="ECO:0000256" key="1">
    <source>
        <dbReference type="ARBA" id="ARBA00001947"/>
    </source>
</evidence>
<dbReference type="Proteomes" id="UP000239872">
    <property type="component" value="Unassembled WGS sequence"/>
</dbReference>
<dbReference type="InterPro" id="IPR001431">
    <property type="entry name" value="Pept_M16_Zn_BS"/>
</dbReference>
<keyword evidence="5" id="KW-0378">Hydrolase</keyword>
<feature type="signal peptide" evidence="9">
    <location>
        <begin position="1"/>
        <end position="27"/>
    </location>
</feature>
<dbReference type="InterPro" id="IPR011765">
    <property type="entry name" value="Pept_M16_N"/>
</dbReference>
<comment type="caution">
    <text evidence="12">The sequence shown here is derived from an EMBL/GenBank/DDBJ whole genome shotgun (WGS) entry which is preliminary data.</text>
</comment>
<feature type="domain" description="Peptidase M16 N-terminal" evidence="10">
    <location>
        <begin position="56"/>
        <end position="173"/>
    </location>
</feature>
<accession>A0A2S7SVS9</accession>
<dbReference type="InterPro" id="IPR011249">
    <property type="entry name" value="Metalloenz_LuxS/M16"/>
</dbReference>
<evidence type="ECO:0000256" key="4">
    <source>
        <dbReference type="ARBA" id="ARBA00022723"/>
    </source>
</evidence>
<evidence type="ECO:0000256" key="9">
    <source>
        <dbReference type="SAM" id="SignalP"/>
    </source>
</evidence>
<reference evidence="12 13" key="1">
    <citation type="submission" date="2018-01" db="EMBL/GenBank/DDBJ databases">
        <title>A novel member of the phylum Bacteroidetes isolated from glacier ice.</title>
        <authorList>
            <person name="Liu Q."/>
            <person name="Xin Y.-H."/>
        </authorList>
    </citation>
    <scope>NUCLEOTIDE SEQUENCE [LARGE SCALE GENOMIC DNA]</scope>
    <source>
        <strain evidence="12 13">RB1R16</strain>
    </source>
</reference>
<comment type="similarity">
    <text evidence="2 8">Belongs to the peptidase M16 family.</text>
</comment>
<dbReference type="PANTHER" id="PTHR43690:SF34">
    <property type="entry name" value="ZINC PROTEASE PQQL-LIKE"/>
    <property type="match status" value="1"/>
</dbReference>